<reference evidence="1 2" key="1">
    <citation type="journal article" date="2015" name="Genom Data">
        <title>Draft genome sequence of a multidrug-resistant Chryseobacterium indologenes isolate from Malaysia.</title>
        <authorList>
            <person name="Yu C.Y."/>
            <person name="Ang G.Y."/>
            <person name="Cheng H.J."/>
            <person name="Cheong Y.M."/>
            <person name="Yin W.F."/>
            <person name="Chan K.G."/>
        </authorList>
    </citation>
    <scope>NUCLEOTIDE SEQUENCE [LARGE SCALE GENOMIC DNA]</scope>
    <source>
        <strain evidence="1 2">CI_885</strain>
    </source>
</reference>
<evidence type="ECO:0000313" key="1">
    <source>
        <dbReference type="EMBL" id="KPE51011.1"/>
    </source>
</evidence>
<evidence type="ECO:0000313" key="2">
    <source>
        <dbReference type="Proteomes" id="UP000037953"/>
    </source>
</evidence>
<sequence>MEFKGTPGQWQRKFIGSEPEMMIVSDHIEIASVNRYREEYKANAQLIVKAPEMLEMLRKLYAEDLLKDNADDVLKLIQSATEL</sequence>
<dbReference type="OrthoDB" id="1274915at2"/>
<protein>
    <submittedName>
        <fullName evidence="1">Uncharacterized protein</fullName>
    </submittedName>
</protein>
<dbReference type="Proteomes" id="UP000037953">
    <property type="component" value="Unassembled WGS sequence"/>
</dbReference>
<name>A0A0N0IW20_CHRID</name>
<accession>A0A0N0IW20</accession>
<dbReference type="PATRIC" id="fig|253.9.peg.4362"/>
<proteinExistence type="predicted"/>
<comment type="caution">
    <text evidence="1">The sequence shown here is derived from an EMBL/GenBank/DDBJ whole genome shotgun (WGS) entry which is preliminary data.</text>
</comment>
<gene>
    <name evidence="1" type="ORF">AOB46_12555</name>
</gene>
<organism evidence="1 2">
    <name type="scientific">Chryseobacterium indologenes</name>
    <name type="common">Flavobacterium indologenes</name>
    <dbReference type="NCBI Taxonomy" id="253"/>
    <lineage>
        <taxon>Bacteria</taxon>
        <taxon>Pseudomonadati</taxon>
        <taxon>Bacteroidota</taxon>
        <taxon>Flavobacteriia</taxon>
        <taxon>Flavobacteriales</taxon>
        <taxon>Weeksellaceae</taxon>
        <taxon>Chryseobacterium group</taxon>
        <taxon>Chryseobacterium</taxon>
    </lineage>
</organism>
<dbReference type="RefSeq" id="WP_062699781.1">
    <property type="nucleotide sequence ID" value="NZ_LJOD01000007.1"/>
</dbReference>
<dbReference type="AlphaFoldDB" id="A0A0N0IW20"/>
<dbReference type="EMBL" id="LJOD01000007">
    <property type="protein sequence ID" value="KPE51011.1"/>
    <property type="molecule type" value="Genomic_DNA"/>
</dbReference>
<reference evidence="2" key="2">
    <citation type="submission" date="2015-09" db="EMBL/GenBank/DDBJ databases">
        <title>Draft genome sequence of a multidrug-resistant Chryseobacterium indologenes isolate from Malaysia.</title>
        <authorList>
            <person name="Yu C.Y."/>
            <person name="Ang G.Y."/>
            <person name="Chan K.-G."/>
        </authorList>
    </citation>
    <scope>NUCLEOTIDE SEQUENCE [LARGE SCALE GENOMIC DNA]</scope>
    <source>
        <strain evidence="2">CI_885</strain>
    </source>
</reference>